<feature type="compositionally biased region" description="Basic residues" evidence="5">
    <location>
        <begin position="238"/>
        <end position="249"/>
    </location>
</feature>
<dbReference type="CDD" id="cd00167">
    <property type="entry name" value="SANT"/>
    <property type="match status" value="2"/>
</dbReference>
<protein>
    <submittedName>
        <fullName evidence="8">Putative myb domain protein 64</fullName>
    </submittedName>
</protein>
<proteinExistence type="predicted"/>
<keyword evidence="4" id="KW-0539">Nucleus</keyword>
<feature type="region of interest" description="Disordered" evidence="5">
    <location>
        <begin position="230"/>
        <end position="260"/>
    </location>
</feature>
<name>A0A251VP11_HELAN</name>
<dbReference type="PROSITE" id="PS50090">
    <property type="entry name" value="MYB_LIKE"/>
    <property type="match status" value="2"/>
</dbReference>
<dbReference type="Gene3D" id="1.10.10.60">
    <property type="entry name" value="Homeodomain-like"/>
    <property type="match status" value="2"/>
</dbReference>
<feature type="domain" description="HTH myb-type" evidence="7">
    <location>
        <begin position="137"/>
        <end position="192"/>
    </location>
</feature>
<dbReference type="EMBL" id="CM007890">
    <property type="protein sequence ID" value="OTG36782.1"/>
    <property type="molecule type" value="Genomic_DNA"/>
</dbReference>
<feature type="domain" description="Myb-like" evidence="6">
    <location>
        <begin position="142"/>
        <end position="188"/>
    </location>
</feature>
<keyword evidence="9" id="KW-1185">Reference proteome</keyword>
<dbReference type="OrthoDB" id="2143914at2759"/>
<evidence type="ECO:0000256" key="1">
    <source>
        <dbReference type="ARBA" id="ARBA00004123"/>
    </source>
</evidence>
<organism evidence="8 9">
    <name type="scientific">Helianthus annuus</name>
    <name type="common">Common sunflower</name>
    <dbReference type="NCBI Taxonomy" id="4232"/>
    <lineage>
        <taxon>Eukaryota</taxon>
        <taxon>Viridiplantae</taxon>
        <taxon>Streptophyta</taxon>
        <taxon>Embryophyta</taxon>
        <taxon>Tracheophyta</taxon>
        <taxon>Spermatophyta</taxon>
        <taxon>Magnoliopsida</taxon>
        <taxon>eudicotyledons</taxon>
        <taxon>Gunneridae</taxon>
        <taxon>Pentapetalae</taxon>
        <taxon>asterids</taxon>
        <taxon>campanulids</taxon>
        <taxon>Asterales</taxon>
        <taxon>Asteraceae</taxon>
        <taxon>Asteroideae</taxon>
        <taxon>Heliantheae alliance</taxon>
        <taxon>Heliantheae</taxon>
        <taxon>Helianthus</taxon>
    </lineage>
</organism>
<dbReference type="InterPro" id="IPR050560">
    <property type="entry name" value="MYB_TF"/>
</dbReference>
<feature type="domain" description="HTH myb-type" evidence="7">
    <location>
        <begin position="193"/>
        <end position="243"/>
    </location>
</feature>
<evidence type="ECO:0000256" key="2">
    <source>
        <dbReference type="ARBA" id="ARBA00022737"/>
    </source>
</evidence>
<keyword evidence="3" id="KW-0238">DNA-binding</keyword>
<reference evidence="9" key="1">
    <citation type="journal article" date="2017" name="Nature">
        <title>The sunflower genome provides insights into oil metabolism, flowering and Asterid evolution.</title>
        <authorList>
            <person name="Badouin H."/>
            <person name="Gouzy J."/>
            <person name="Grassa C.J."/>
            <person name="Murat F."/>
            <person name="Staton S.E."/>
            <person name="Cottret L."/>
            <person name="Lelandais-Briere C."/>
            <person name="Owens G.L."/>
            <person name="Carrere S."/>
            <person name="Mayjonade B."/>
            <person name="Legrand L."/>
            <person name="Gill N."/>
            <person name="Kane N.C."/>
            <person name="Bowers J.E."/>
            <person name="Hubner S."/>
            <person name="Bellec A."/>
            <person name="Berard A."/>
            <person name="Berges H."/>
            <person name="Blanchet N."/>
            <person name="Boniface M.C."/>
            <person name="Brunel D."/>
            <person name="Catrice O."/>
            <person name="Chaidir N."/>
            <person name="Claudel C."/>
            <person name="Donnadieu C."/>
            <person name="Faraut T."/>
            <person name="Fievet G."/>
            <person name="Helmstetter N."/>
            <person name="King M."/>
            <person name="Knapp S.J."/>
            <person name="Lai Z."/>
            <person name="Le Paslier M.C."/>
            <person name="Lippi Y."/>
            <person name="Lorenzon L."/>
            <person name="Mandel J.R."/>
            <person name="Marage G."/>
            <person name="Marchand G."/>
            <person name="Marquand E."/>
            <person name="Bret-Mestries E."/>
            <person name="Morien E."/>
            <person name="Nambeesan S."/>
            <person name="Nguyen T."/>
            <person name="Pegot-Espagnet P."/>
            <person name="Pouilly N."/>
            <person name="Raftis F."/>
            <person name="Sallet E."/>
            <person name="Schiex T."/>
            <person name="Thomas J."/>
            <person name="Vandecasteele C."/>
            <person name="Vares D."/>
            <person name="Vear F."/>
            <person name="Vautrin S."/>
            <person name="Crespi M."/>
            <person name="Mangin B."/>
            <person name="Burke J.M."/>
            <person name="Salse J."/>
            <person name="Munos S."/>
            <person name="Vincourt P."/>
            <person name="Rieseberg L.H."/>
            <person name="Langlade N.B."/>
        </authorList>
    </citation>
    <scope>NUCLEOTIDE SEQUENCE [LARGE SCALE GENOMIC DNA]</scope>
    <source>
        <strain evidence="9">cv. SF193</strain>
    </source>
</reference>
<dbReference type="GO" id="GO:0000978">
    <property type="term" value="F:RNA polymerase II cis-regulatory region sequence-specific DNA binding"/>
    <property type="evidence" value="ECO:0000318"/>
    <property type="project" value="GO_Central"/>
</dbReference>
<accession>A0A251VP11</accession>
<dbReference type="Pfam" id="PF13921">
    <property type="entry name" value="Myb_DNA-bind_6"/>
    <property type="match status" value="1"/>
</dbReference>
<evidence type="ECO:0000313" key="8">
    <source>
        <dbReference type="EMBL" id="OTG36782.1"/>
    </source>
</evidence>
<dbReference type="InterPro" id="IPR001005">
    <property type="entry name" value="SANT/Myb"/>
</dbReference>
<evidence type="ECO:0000256" key="3">
    <source>
        <dbReference type="ARBA" id="ARBA00023125"/>
    </source>
</evidence>
<dbReference type="OMA" id="KNQWNAT"/>
<dbReference type="Proteomes" id="UP000215914">
    <property type="component" value="Chromosome 1"/>
</dbReference>
<sequence length="406" mass="45533">MNGGDYGGYGGGHGGFANNYVNYHNQHSLYKPAPPPLTAIDRFLCGRTRVDHQTLNQEISQASFASLNPVSDFSAWSNMINNESRIFNLATFLPSVNSFAVDVNADHVFTNNVGDQARNYLIYDRNEESKLKGGVASKVLIKGQWTDEEDDKLIRLVNEYGERKWAIIAEKMTGRAGKQCRERWRNHLRPDIKKDTWSEEEVRMLIEAHQKLGNKWAEIAKFIPGRTENSIKNQWNATKRKQNSRRKSKKSDAKDRKSKSTLLQDYIRSKTIDHSLASSSSTVTAATTTGDSTIVGPELTNSNNNTSDPSIEMTQAYDDELAFMQAFFQTTSNDSSSHVSELKSSTIDHSIGFSGNSQCGFSSTSFDENWNVYLNNYYEDDMSQTLVAPDLEEVIAMASSGYHVHG</sequence>
<feature type="domain" description="Myb-like" evidence="6">
    <location>
        <begin position="189"/>
        <end position="239"/>
    </location>
</feature>
<feature type="compositionally biased region" description="Polar residues" evidence="5">
    <location>
        <begin position="299"/>
        <end position="309"/>
    </location>
</feature>
<evidence type="ECO:0000256" key="4">
    <source>
        <dbReference type="ARBA" id="ARBA00023242"/>
    </source>
</evidence>
<dbReference type="InterPro" id="IPR009057">
    <property type="entry name" value="Homeodomain-like_sf"/>
</dbReference>
<keyword evidence="2" id="KW-0677">Repeat</keyword>
<dbReference type="InterPro" id="IPR017930">
    <property type="entry name" value="Myb_dom"/>
</dbReference>
<comment type="subcellular location">
    <subcellularLocation>
        <location evidence="1">Nucleus</location>
    </subcellularLocation>
</comment>
<evidence type="ECO:0000259" key="7">
    <source>
        <dbReference type="PROSITE" id="PS51294"/>
    </source>
</evidence>
<dbReference type="GO" id="GO:0006355">
    <property type="term" value="P:regulation of DNA-templated transcription"/>
    <property type="evidence" value="ECO:0000318"/>
    <property type="project" value="GO_Central"/>
</dbReference>
<dbReference type="FunFam" id="1.10.10.60:FF:000010">
    <property type="entry name" value="Transcriptional activator Myb isoform A"/>
    <property type="match status" value="1"/>
</dbReference>
<dbReference type="GO" id="GO:0000981">
    <property type="term" value="F:DNA-binding transcription factor activity, RNA polymerase II-specific"/>
    <property type="evidence" value="ECO:0000318"/>
    <property type="project" value="GO_Central"/>
</dbReference>
<gene>
    <name evidence="8" type="primary">MYB64</name>
    <name evidence="8" type="ORF">HannXRQ_Chr01g0011351</name>
</gene>
<feature type="region of interest" description="Disordered" evidence="5">
    <location>
        <begin position="278"/>
        <end position="309"/>
    </location>
</feature>
<dbReference type="PROSITE" id="PS51294">
    <property type="entry name" value="HTH_MYB"/>
    <property type="match status" value="2"/>
</dbReference>
<dbReference type="SUPFAM" id="SSF46689">
    <property type="entry name" value="Homeodomain-like"/>
    <property type="match status" value="1"/>
</dbReference>
<dbReference type="STRING" id="4232.A0A251VP11"/>
<dbReference type="PANTHER" id="PTHR45614">
    <property type="entry name" value="MYB PROTEIN-RELATED"/>
    <property type="match status" value="1"/>
</dbReference>
<dbReference type="AlphaFoldDB" id="A0A251VP11"/>
<dbReference type="InParanoid" id="A0A251VP11"/>
<dbReference type="PANTHER" id="PTHR45614:SF218">
    <property type="entry name" value="TRANSCRIPTION FACTOR MYB119-RELATED"/>
    <property type="match status" value="1"/>
</dbReference>
<dbReference type="SMART" id="SM00717">
    <property type="entry name" value="SANT"/>
    <property type="match status" value="2"/>
</dbReference>
<evidence type="ECO:0000313" key="9">
    <source>
        <dbReference type="Proteomes" id="UP000215914"/>
    </source>
</evidence>
<evidence type="ECO:0000259" key="6">
    <source>
        <dbReference type="PROSITE" id="PS50090"/>
    </source>
</evidence>
<feature type="compositionally biased region" description="Low complexity" evidence="5">
    <location>
        <begin position="278"/>
        <end position="293"/>
    </location>
</feature>
<dbReference type="GO" id="GO:0005634">
    <property type="term" value="C:nucleus"/>
    <property type="evidence" value="ECO:0000318"/>
    <property type="project" value="GO_Central"/>
</dbReference>
<evidence type="ECO:0000256" key="5">
    <source>
        <dbReference type="SAM" id="MobiDB-lite"/>
    </source>
</evidence>